<evidence type="ECO:0000313" key="5">
    <source>
        <dbReference type="EMBL" id="EIC01549.1"/>
    </source>
</evidence>
<dbReference type="EMBL" id="AGRW01000049">
    <property type="protein sequence ID" value="EIC01549.1"/>
    <property type="molecule type" value="Genomic_DNA"/>
</dbReference>
<keyword evidence="1" id="KW-0813">Transport</keyword>
<dbReference type="STRING" id="907348.TresaDRAFT_1158"/>
<dbReference type="InterPro" id="IPR017871">
    <property type="entry name" value="ABC_transporter-like_CS"/>
</dbReference>
<dbReference type="InterPro" id="IPR003593">
    <property type="entry name" value="AAA+_ATPase"/>
</dbReference>
<proteinExistence type="predicted"/>
<dbReference type="InterPro" id="IPR003439">
    <property type="entry name" value="ABC_transporter-like_ATP-bd"/>
</dbReference>
<dbReference type="AlphaFoldDB" id="H7ELK8"/>
<dbReference type="Proteomes" id="UP000003571">
    <property type="component" value="Unassembled WGS sequence"/>
</dbReference>
<name>H7ELK8_9SPIR</name>
<dbReference type="Gene3D" id="3.40.50.300">
    <property type="entry name" value="P-loop containing nucleotide triphosphate hydrolases"/>
    <property type="match status" value="1"/>
</dbReference>
<dbReference type="PANTHER" id="PTHR42781">
    <property type="entry name" value="SPERMIDINE/PUTRESCINE IMPORT ATP-BINDING PROTEIN POTA"/>
    <property type="match status" value="1"/>
</dbReference>
<dbReference type="GO" id="GO:0016887">
    <property type="term" value="F:ATP hydrolysis activity"/>
    <property type="evidence" value="ECO:0007669"/>
    <property type="project" value="InterPro"/>
</dbReference>
<dbReference type="Pfam" id="PF00005">
    <property type="entry name" value="ABC_tran"/>
    <property type="match status" value="1"/>
</dbReference>
<dbReference type="PROSITE" id="PS00211">
    <property type="entry name" value="ABC_TRANSPORTER_1"/>
    <property type="match status" value="1"/>
</dbReference>
<feature type="domain" description="ABC transporter" evidence="4">
    <location>
        <begin position="8"/>
        <end position="200"/>
    </location>
</feature>
<comment type="caution">
    <text evidence="5">The sequence shown here is derived from an EMBL/GenBank/DDBJ whole genome shotgun (WGS) entry which is preliminary data.</text>
</comment>
<dbReference type="SUPFAM" id="SSF52540">
    <property type="entry name" value="P-loop containing nucleoside triphosphate hydrolases"/>
    <property type="match status" value="1"/>
</dbReference>
<dbReference type="SMART" id="SM00382">
    <property type="entry name" value="AAA"/>
    <property type="match status" value="1"/>
</dbReference>
<organism evidence="5 6">
    <name type="scientific">Treponema saccharophilum DSM 2985</name>
    <dbReference type="NCBI Taxonomy" id="907348"/>
    <lineage>
        <taxon>Bacteria</taxon>
        <taxon>Pseudomonadati</taxon>
        <taxon>Spirochaetota</taxon>
        <taxon>Spirochaetia</taxon>
        <taxon>Spirochaetales</taxon>
        <taxon>Treponemataceae</taxon>
        <taxon>Treponema</taxon>
    </lineage>
</organism>
<evidence type="ECO:0000256" key="2">
    <source>
        <dbReference type="ARBA" id="ARBA00022741"/>
    </source>
</evidence>
<dbReference type="PROSITE" id="PS50893">
    <property type="entry name" value="ABC_TRANSPORTER_2"/>
    <property type="match status" value="1"/>
</dbReference>
<dbReference type="InterPro" id="IPR027417">
    <property type="entry name" value="P-loop_NTPase"/>
</dbReference>
<dbReference type="RefSeq" id="WP_002704861.1">
    <property type="nucleotide sequence ID" value="NZ_AGRW01000049.1"/>
</dbReference>
<reference evidence="5 6" key="1">
    <citation type="submission" date="2011-09" db="EMBL/GenBank/DDBJ databases">
        <title>The draft genome of Treponema saccharophilum DSM 2985.</title>
        <authorList>
            <consortium name="US DOE Joint Genome Institute (JGI-PGF)"/>
            <person name="Lucas S."/>
            <person name="Copeland A."/>
            <person name="Lapidus A."/>
            <person name="Glavina del Rio T."/>
            <person name="Dalin E."/>
            <person name="Tice H."/>
            <person name="Bruce D."/>
            <person name="Goodwin L."/>
            <person name="Pitluck S."/>
            <person name="Peters L."/>
            <person name="Kyrpides N."/>
            <person name="Mavromatis K."/>
            <person name="Ivanova N."/>
            <person name="Markowitz V."/>
            <person name="Cheng J.-F."/>
            <person name="Hugenholtz P."/>
            <person name="Woyke T."/>
            <person name="Wu D."/>
            <person name="Gronow S."/>
            <person name="Wellnitz S."/>
            <person name="Brambilla E."/>
            <person name="Klenk H.-P."/>
            <person name="Eisen J.A."/>
        </authorList>
    </citation>
    <scope>NUCLEOTIDE SEQUENCE [LARGE SCALE GENOMIC DNA]</scope>
    <source>
        <strain evidence="5 6">DSM 2985</strain>
    </source>
</reference>
<dbReference type="PANTHER" id="PTHR42781:SF4">
    <property type="entry name" value="SPERMIDINE_PUTRESCINE IMPORT ATP-BINDING PROTEIN POTA"/>
    <property type="match status" value="1"/>
</dbReference>
<gene>
    <name evidence="5" type="ORF">TresaDRAFT_1158</name>
</gene>
<accession>H7ELK8</accession>
<dbReference type="OrthoDB" id="9801958at2"/>
<dbReference type="InterPro" id="IPR050093">
    <property type="entry name" value="ABC_SmlMolc_Importer"/>
</dbReference>
<evidence type="ECO:0000313" key="6">
    <source>
        <dbReference type="Proteomes" id="UP000003571"/>
    </source>
</evidence>
<protein>
    <submittedName>
        <fullName evidence="5">ABC transporter related protein</fullName>
    </submittedName>
</protein>
<keyword evidence="3" id="KW-0067">ATP-binding</keyword>
<keyword evidence="6" id="KW-1185">Reference proteome</keyword>
<dbReference type="eggNOG" id="COG1116">
    <property type="taxonomic scope" value="Bacteria"/>
</dbReference>
<keyword evidence="2" id="KW-0547">Nucleotide-binding</keyword>
<dbReference type="PATRIC" id="fig|907348.3.peg.1800"/>
<evidence type="ECO:0000259" key="4">
    <source>
        <dbReference type="PROSITE" id="PS50893"/>
    </source>
</evidence>
<sequence>MELVGKKIAVSHLTVKFGGTVLFDDFSVEFEAGTTTGILAPSGSGKTTLLNEIAEREIAAGRKVSFIFQEPRLIDGISILENVALPLKNEMKSGDAYDKAGKILDKMGLGNKKNERPTKMSGGEKQRVSIARALAFPSETILMDEAFQSLDKETKKRVMDFAKETIERERRTAILVTHDEAEAQELCGKILTLGNHVTKA</sequence>
<dbReference type="GO" id="GO:0005524">
    <property type="term" value="F:ATP binding"/>
    <property type="evidence" value="ECO:0007669"/>
    <property type="project" value="UniProtKB-KW"/>
</dbReference>
<evidence type="ECO:0000256" key="3">
    <source>
        <dbReference type="ARBA" id="ARBA00022840"/>
    </source>
</evidence>
<evidence type="ECO:0000256" key="1">
    <source>
        <dbReference type="ARBA" id="ARBA00022448"/>
    </source>
</evidence>